<dbReference type="STRING" id="1382522.W6MP62"/>
<dbReference type="GO" id="GO:0052840">
    <property type="term" value="F:inositol diphosphate tetrakisphosphate diphosphatase activity"/>
    <property type="evidence" value="ECO:0007669"/>
    <property type="project" value="TreeGrafter"/>
</dbReference>
<evidence type="ECO:0000313" key="1">
    <source>
        <dbReference type="EMBL" id="CDK28048.1"/>
    </source>
</evidence>
<dbReference type="HOGENOM" id="CLU_047845_3_0_1"/>
<dbReference type="PANTHER" id="PTHR31126:SF74">
    <property type="entry name" value="TYROSINE-PROTEIN PHOSPHATASE-LIKE PROTEIN OCA2"/>
    <property type="match status" value="1"/>
</dbReference>
<dbReference type="PANTHER" id="PTHR31126">
    <property type="entry name" value="TYROSINE-PROTEIN PHOSPHATASE"/>
    <property type="match status" value="1"/>
</dbReference>
<dbReference type="RefSeq" id="XP_022460040.1">
    <property type="nucleotide sequence ID" value="XM_022600723.1"/>
</dbReference>
<dbReference type="GO" id="GO:0005737">
    <property type="term" value="C:cytoplasm"/>
    <property type="evidence" value="ECO:0007669"/>
    <property type="project" value="TreeGrafter"/>
</dbReference>
<name>W6MP62_9ASCO</name>
<dbReference type="AlphaFoldDB" id="W6MP62"/>
<evidence type="ECO:0008006" key="3">
    <source>
        <dbReference type="Google" id="ProtNLM"/>
    </source>
</evidence>
<proteinExistence type="predicted"/>
<keyword evidence="2" id="KW-1185">Reference proteome</keyword>
<evidence type="ECO:0000313" key="2">
    <source>
        <dbReference type="Proteomes" id="UP000019384"/>
    </source>
</evidence>
<reference evidence="1" key="1">
    <citation type="submission" date="2013-12" db="EMBL/GenBank/DDBJ databases">
        <authorList>
            <person name="Genoscope - CEA"/>
        </authorList>
    </citation>
    <scope>NUCLEOTIDE SEQUENCE</scope>
    <source>
        <strain evidence="1">CBS 1993</strain>
    </source>
</reference>
<gene>
    <name evidence="1" type="ORF">KUCA_T00004029001</name>
</gene>
<dbReference type="GeneID" id="34521428"/>
<dbReference type="OrthoDB" id="6375174at2759"/>
<organism evidence="1 2">
    <name type="scientific">Kuraishia capsulata CBS 1993</name>
    <dbReference type="NCBI Taxonomy" id="1382522"/>
    <lineage>
        <taxon>Eukaryota</taxon>
        <taxon>Fungi</taxon>
        <taxon>Dikarya</taxon>
        <taxon>Ascomycota</taxon>
        <taxon>Saccharomycotina</taxon>
        <taxon>Pichiomycetes</taxon>
        <taxon>Pichiales</taxon>
        <taxon>Pichiaceae</taxon>
        <taxon>Kuraishia</taxon>
    </lineage>
</organism>
<reference evidence="1" key="2">
    <citation type="submission" date="2014-02" db="EMBL/GenBank/DDBJ databases">
        <title>Complete DNA sequence of /Kuraishia capsulata/ illustrates novel genomic features among budding yeasts (/Saccharomycotina/).</title>
        <authorList>
            <person name="Morales L."/>
            <person name="Noel B."/>
            <person name="Porcel B."/>
            <person name="Marcet-Houben M."/>
            <person name="Hullo M-F."/>
            <person name="Sacerdot C."/>
            <person name="Tekaia F."/>
            <person name="Leh-Louis V."/>
            <person name="Despons L."/>
            <person name="Khanna V."/>
            <person name="Aury J-M."/>
            <person name="Barbe V."/>
            <person name="Couloux A."/>
            <person name="Labadie K."/>
            <person name="Pelletier E."/>
            <person name="Souciet J-L."/>
            <person name="Boekhout T."/>
            <person name="Gabaldon T."/>
            <person name="Wincker P."/>
            <person name="Dujon B."/>
        </authorList>
    </citation>
    <scope>NUCLEOTIDE SEQUENCE</scope>
    <source>
        <strain evidence="1">CBS 1993</strain>
    </source>
</reference>
<dbReference type="FunFam" id="3.90.190.10:FF:000152">
    <property type="entry name" value="Tyrosine phosphatase, putative"/>
    <property type="match status" value="1"/>
</dbReference>
<dbReference type="SUPFAM" id="SSF52799">
    <property type="entry name" value="(Phosphotyrosine protein) phosphatases II"/>
    <property type="match status" value="1"/>
</dbReference>
<dbReference type="EMBL" id="HG793129">
    <property type="protein sequence ID" value="CDK28048.1"/>
    <property type="molecule type" value="Genomic_DNA"/>
</dbReference>
<protein>
    <recommendedName>
        <fullName evidence="3">Tyrosine specific protein phosphatases domain-containing protein</fullName>
    </recommendedName>
</protein>
<dbReference type="InterPro" id="IPR029021">
    <property type="entry name" value="Prot-tyrosine_phosphatase-like"/>
</dbReference>
<dbReference type="InterPro" id="IPR004861">
    <property type="entry name" value="Siw14-like"/>
</dbReference>
<dbReference type="Gene3D" id="3.90.190.10">
    <property type="entry name" value="Protein tyrosine phosphatase superfamily"/>
    <property type="match status" value="1"/>
</dbReference>
<dbReference type="Proteomes" id="UP000019384">
    <property type="component" value="Unassembled WGS sequence"/>
</dbReference>
<dbReference type="Pfam" id="PF03162">
    <property type="entry name" value="Y_phosphatase2"/>
    <property type="match status" value="1"/>
</dbReference>
<sequence>MFSQGDQIIQQLRQYDEAKHQLRQLQSSSFSNDPEVTRQIPLAPSYTEQGENLANNGGNYTSLKILNKRPHYVPPINFAIVEDGIYRSGHPQPNNFQFLSTLKLKTIIYLGDKTDNYDYYRWIKDQEVSFKYLKMKPSVEPFMYNDENSLVSALNLIANVDNYPILIHSNKGKHRVGVFVGLMRKLLQGWCMSGIFDEYGKFAGEKGEGDLEFVEIFKPVLRIDPQKIPGFVRI</sequence>
<accession>W6MP62</accession>
<dbReference type="GO" id="GO:0016791">
    <property type="term" value="F:phosphatase activity"/>
    <property type="evidence" value="ECO:0007669"/>
    <property type="project" value="TreeGrafter"/>
</dbReference>